<reference evidence="2 3" key="1">
    <citation type="submission" date="2023-07" db="EMBL/GenBank/DDBJ databases">
        <title>Sorghum-associated microbial communities from plants grown in Nebraska, USA.</title>
        <authorList>
            <person name="Schachtman D."/>
        </authorList>
    </citation>
    <scope>NUCLEOTIDE SEQUENCE [LARGE SCALE GENOMIC DNA]</scope>
    <source>
        <strain evidence="2 3">BE314</strain>
    </source>
</reference>
<feature type="domain" description="N-acetyltransferase" evidence="1">
    <location>
        <begin position="15"/>
        <end position="155"/>
    </location>
</feature>
<name>A0ABU1YN61_ROSSA</name>
<dbReference type="EMBL" id="JAVDXU010000001">
    <property type="protein sequence ID" value="MDR7269675.1"/>
    <property type="molecule type" value="Genomic_DNA"/>
</dbReference>
<accession>A0ABU1YN61</accession>
<dbReference type="Pfam" id="PF00583">
    <property type="entry name" value="Acetyltransf_1"/>
    <property type="match status" value="1"/>
</dbReference>
<dbReference type="Proteomes" id="UP001180453">
    <property type="component" value="Unassembled WGS sequence"/>
</dbReference>
<evidence type="ECO:0000259" key="1">
    <source>
        <dbReference type="PROSITE" id="PS51186"/>
    </source>
</evidence>
<protein>
    <submittedName>
        <fullName evidence="2">Ribosomal protein S18 acetylase RimI-like enzyme</fullName>
    </submittedName>
</protein>
<sequence length="155" mass="17323">MMGDQRDFDKLVACLSRRRATDSDVPFLMRLRRETMEAHLMAAGLSMSEADHLARLRHRYDCAEVLLQDGHAVGLLKLSRDGSDWEIIQFQLLSRLQGQGLGASVLKQVIAEALAAGAALKLSVLKANPALSLYERLGFVVESESADEYKMRYRT</sequence>
<gene>
    <name evidence="2" type="ORF">J2X20_002304</name>
</gene>
<evidence type="ECO:0000313" key="2">
    <source>
        <dbReference type="EMBL" id="MDR7269675.1"/>
    </source>
</evidence>
<dbReference type="Gene3D" id="3.40.630.30">
    <property type="match status" value="1"/>
</dbReference>
<evidence type="ECO:0000313" key="3">
    <source>
        <dbReference type="Proteomes" id="UP001180453"/>
    </source>
</evidence>
<dbReference type="InterPro" id="IPR016181">
    <property type="entry name" value="Acyl_CoA_acyltransferase"/>
</dbReference>
<dbReference type="RefSeq" id="WP_310264654.1">
    <property type="nucleotide sequence ID" value="NZ_JAVDXU010000001.1"/>
</dbReference>
<keyword evidence="3" id="KW-1185">Reference proteome</keyword>
<proteinExistence type="predicted"/>
<dbReference type="SUPFAM" id="SSF55729">
    <property type="entry name" value="Acyl-CoA N-acyltransferases (Nat)"/>
    <property type="match status" value="1"/>
</dbReference>
<dbReference type="InterPro" id="IPR000182">
    <property type="entry name" value="GNAT_dom"/>
</dbReference>
<comment type="caution">
    <text evidence="2">The sequence shown here is derived from an EMBL/GenBank/DDBJ whole genome shotgun (WGS) entry which is preliminary data.</text>
</comment>
<organism evidence="2 3">
    <name type="scientific">Roseateles saccharophilus</name>
    <name type="common">Pseudomonas saccharophila</name>
    <dbReference type="NCBI Taxonomy" id="304"/>
    <lineage>
        <taxon>Bacteria</taxon>
        <taxon>Pseudomonadati</taxon>
        <taxon>Pseudomonadota</taxon>
        <taxon>Betaproteobacteria</taxon>
        <taxon>Burkholderiales</taxon>
        <taxon>Sphaerotilaceae</taxon>
        <taxon>Roseateles</taxon>
    </lineage>
</organism>
<dbReference type="PROSITE" id="PS51186">
    <property type="entry name" value="GNAT"/>
    <property type="match status" value="1"/>
</dbReference>